<evidence type="ECO:0000313" key="1">
    <source>
        <dbReference type="EMBL" id="TQD84185.1"/>
    </source>
</evidence>
<dbReference type="EMBL" id="VIEB01000648">
    <property type="protein sequence ID" value="TQD84185.1"/>
    <property type="molecule type" value="Genomic_DNA"/>
</dbReference>
<keyword evidence="2" id="KW-1185">Reference proteome</keyword>
<dbReference type="AlphaFoldDB" id="A0A540LCI5"/>
<protein>
    <submittedName>
        <fullName evidence="1">Uncharacterized protein</fullName>
    </submittedName>
</protein>
<organism evidence="1 2">
    <name type="scientific">Malus baccata</name>
    <name type="common">Siberian crab apple</name>
    <name type="synonym">Pyrus baccata</name>
    <dbReference type="NCBI Taxonomy" id="106549"/>
    <lineage>
        <taxon>Eukaryota</taxon>
        <taxon>Viridiplantae</taxon>
        <taxon>Streptophyta</taxon>
        <taxon>Embryophyta</taxon>
        <taxon>Tracheophyta</taxon>
        <taxon>Spermatophyta</taxon>
        <taxon>Magnoliopsida</taxon>
        <taxon>eudicotyledons</taxon>
        <taxon>Gunneridae</taxon>
        <taxon>Pentapetalae</taxon>
        <taxon>rosids</taxon>
        <taxon>fabids</taxon>
        <taxon>Rosales</taxon>
        <taxon>Rosaceae</taxon>
        <taxon>Amygdaloideae</taxon>
        <taxon>Maleae</taxon>
        <taxon>Malus</taxon>
    </lineage>
</organism>
<evidence type="ECO:0000313" key="2">
    <source>
        <dbReference type="Proteomes" id="UP000315295"/>
    </source>
</evidence>
<comment type="caution">
    <text evidence="1">The sequence shown here is derived from an EMBL/GenBank/DDBJ whole genome shotgun (WGS) entry which is preliminary data.</text>
</comment>
<dbReference type="Proteomes" id="UP000315295">
    <property type="component" value="Unassembled WGS sequence"/>
</dbReference>
<name>A0A540LCI5_MALBA</name>
<proteinExistence type="predicted"/>
<accession>A0A540LCI5</accession>
<reference evidence="1 2" key="1">
    <citation type="journal article" date="2019" name="G3 (Bethesda)">
        <title>Sequencing of a Wild Apple (Malus baccata) Genome Unravels the Differences Between Cultivated and Wild Apple Species Regarding Disease Resistance and Cold Tolerance.</title>
        <authorList>
            <person name="Chen X."/>
        </authorList>
    </citation>
    <scope>NUCLEOTIDE SEQUENCE [LARGE SCALE GENOMIC DNA]</scope>
    <source>
        <strain evidence="2">cv. Shandingzi</strain>
        <tissue evidence="1">Leaves</tissue>
    </source>
</reference>
<sequence>MRAFRFADSIRQLFKKLTGARAGDASAVAEEPNVNVEYDISPSHPKHHLILRLPRERTES</sequence>
<gene>
    <name evidence="1" type="ORF">C1H46_030275</name>
</gene>